<evidence type="ECO:0000256" key="13">
    <source>
        <dbReference type="ARBA" id="ARBA00023157"/>
    </source>
</evidence>
<evidence type="ECO:0000256" key="5">
    <source>
        <dbReference type="ARBA" id="ARBA00013776"/>
    </source>
</evidence>
<dbReference type="GO" id="GO:0006914">
    <property type="term" value="P:autophagy"/>
    <property type="evidence" value="ECO:0007669"/>
    <property type="project" value="UniProtKB-KW"/>
</dbReference>
<dbReference type="Proteomes" id="UP000190831">
    <property type="component" value="Chromosome G"/>
</dbReference>
<evidence type="ECO:0000313" key="19">
    <source>
        <dbReference type="Proteomes" id="UP000190831"/>
    </source>
</evidence>
<evidence type="ECO:0000256" key="7">
    <source>
        <dbReference type="ARBA" id="ARBA00022729"/>
    </source>
</evidence>
<keyword evidence="19" id="KW-1185">Reference proteome</keyword>
<comment type="subcellular location">
    <subcellularLocation>
        <location evidence="2">Cytoplasmic vesicle membrane</location>
        <topology evidence="2">Single-pass type I membrane protein</topology>
    </subcellularLocation>
    <subcellularLocation>
        <location evidence="3">Golgi apparatus membrane</location>
        <topology evidence="3">Single-pass type I membrane protein</topology>
    </subcellularLocation>
    <subcellularLocation>
        <location evidence="1">Mitochondrion membrane</location>
        <topology evidence="1">Single-pass membrane protein</topology>
    </subcellularLocation>
</comment>
<keyword evidence="10" id="KW-0333">Golgi apparatus</keyword>
<name>A0A1G4MHE5_LACFM</name>
<dbReference type="OMA" id="NKGNAID"/>
<feature type="compositionally biased region" description="Basic and acidic residues" evidence="15">
    <location>
        <begin position="201"/>
        <end position="218"/>
    </location>
</feature>
<feature type="region of interest" description="Disordered" evidence="15">
    <location>
        <begin position="191"/>
        <end position="218"/>
    </location>
</feature>
<reference evidence="18 19" key="1">
    <citation type="submission" date="2016-03" db="EMBL/GenBank/DDBJ databases">
        <authorList>
            <person name="Devillers H."/>
        </authorList>
    </citation>
    <scope>NUCLEOTIDE SEQUENCE [LARGE SCALE GENOMIC DNA]</scope>
    <source>
        <strain evidence="18">CBS 6772</strain>
    </source>
</reference>
<dbReference type="AlphaFoldDB" id="A0A1G4MHE5"/>
<dbReference type="STRING" id="4955.A0A1G4MHE5"/>
<evidence type="ECO:0000256" key="4">
    <source>
        <dbReference type="ARBA" id="ARBA00005363"/>
    </source>
</evidence>
<keyword evidence="7" id="KW-0732">Signal</keyword>
<sequence length="301" mass="33182">MPMWTETLPICTKVVINNNTQGWFSMRSQAVIGGFVALLQVGSAIKCSENEILKKYRINENSIEHHTSRDTPPSETREDWWINICEEHTSEAPKECKGGDVLCGTTNVVLKGKDPLLTQVIDFPADTSSRVSVNDQQQVIVNLDKASWGSHSMDAQLTFICDSSKKSDTVTSSTWHEQQIQFVIEGPSGCLKSGENDGNDDDHSGDDNKDRPDHDDPVKHKGSGFGGWFLWLVTYAILFALIYLLTTSYMATRGGTFNDFREEFVERSTGLASSLPQFAKEMVAKVIGGGSSSQRGGYSAV</sequence>
<evidence type="ECO:0000256" key="6">
    <source>
        <dbReference type="ARBA" id="ARBA00022692"/>
    </source>
</evidence>
<evidence type="ECO:0000256" key="11">
    <source>
        <dbReference type="ARBA" id="ARBA00023128"/>
    </source>
</evidence>
<evidence type="ECO:0000259" key="17">
    <source>
        <dbReference type="PROSITE" id="PS51914"/>
    </source>
</evidence>
<keyword evidence="8 16" id="KW-1133">Transmembrane helix</keyword>
<dbReference type="PROSITE" id="PS51914">
    <property type="entry name" value="MRH"/>
    <property type="match status" value="1"/>
</dbReference>
<feature type="transmembrane region" description="Helical" evidence="16">
    <location>
        <begin position="225"/>
        <end position="245"/>
    </location>
</feature>
<evidence type="ECO:0000256" key="15">
    <source>
        <dbReference type="SAM" id="MobiDB-lite"/>
    </source>
</evidence>
<evidence type="ECO:0000256" key="16">
    <source>
        <dbReference type="SAM" id="Phobius"/>
    </source>
</evidence>
<evidence type="ECO:0000256" key="12">
    <source>
        <dbReference type="ARBA" id="ARBA00023136"/>
    </source>
</evidence>
<dbReference type="GO" id="GO:0031966">
    <property type="term" value="C:mitochondrial membrane"/>
    <property type="evidence" value="ECO:0007669"/>
    <property type="project" value="UniProtKB-SubCell"/>
</dbReference>
<keyword evidence="14" id="KW-0968">Cytoplasmic vesicle</keyword>
<dbReference type="Pfam" id="PF09451">
    <property type="entry name" value="ATG27"/>
    <property type="match status" value="1"/>
</dbReference>
<dbReference type="Gene3D" id="2.70.130.10">
    <property type="entry name" value="Mannose-6-phosphate receptor binding domain"/>
    <property type="match status" value="1"/>
</dbReference>
<dbReference type="EMBL" id="LT598486">
    <property type="protein sequence ID" value="SCW03150.1"/>
    <property type="molecule type" value="Genomic_DNA"/>
</dbReference>
<feature type="domain" description="MRH" evidence="17">
    <location>
        <begin position="45"/>
        <end position="192"/>
    </location>
</feature>
<gene>
    <name evidence="18" type="ORF">LAFE_0G04060G</name>
</gene>
<keyword evidence="11" id="KW-0496">Mitochondrion</keyword>
<dbReference type="GO" id="GO:0030659">
    <property type="term" value="C:cytoplasmic vesicle membrane"/>
    <property type="evidence" value="ECO:0007669"/>
    <property type="project" value="UniProtKB-SubCell"/>
</dbReference>
<keyword evidence="9" id="KW-0072">Autophagy</keyword>
<dbReference type="GO" id="GO:0000139">
    <property type="term" value="C:Golgi membrane"/>
    <property type="evidence" value="ECO:0007669"/>
    <property type="project" value="UniProtKB-SubCell"/>
</dbReference>
<comment type="similarity">
    <text evidence="4">Belongs to the ATG27 family.</text>
</comment>
<keyword evidence="6 16" id="KW-0812">Transmembrane</keyword>
<evidence type="ECO:0000313" key="18">
    <source>
        <dbReference type="EMBL" id="SCW03150.1"/>
    </source>
</evidence>
<keyword evidence="12 16" id="KW-0472">Membrane</keyword>
<evidence type="ECO:0000256" key="2">
    <source>
        <dbReference type="ARBA" id="ARBA00004358"/>
    </source>
</evidence>
<accession>A0A1G4MHE5</accession>
<dbReference type="InterPro" id="IPR009011">
    <property type="entry name" value="Man6P_isomerase_rcpt-bd_dom_sf"/>
</dbReference>
<evidence type="ECO:0000256" key="9">
    <source>
        <dbReference type="ARBA" id="ARBA00023006"/>
    </source>
</evidence>
<protein>
    <recommendedName>
        <fullName evidence="5">Autophagy-related protein 27</fullName>
    </recommendedName>
</protein>
<evidence type="ECO:0000256" key="1">
    <source>
        <dbReference type="ARBA" id="ARBA00004304"/>
    </source>
</evidence>
<dbReference type="OrthoDB" id="29460at2759"/>
<proteinExistence type="inferred from homology"/>
<evidence type="ECO:0000256" key="10">
    <source>
        <dbReference type="ARBA" id="ARBA00023034"/>
    </source>
</evidence>
<evidence type="ECO:0000256" key="3">
    <source>
        <dbReference type="ARBA" id="ARBA00004614"/>
    </source>
</evidence>
<evidence type="ECO:0000256" key="14">
    <source>
        <dbReference type="ARBA" id="ARBA00023329"/>
    </source>
</evidence>
<evidence type="ECO:0000256" key="8">
    <source>
        <dbReference type="ARBA" id="ARBA00022989"/>
    </source>
</evidence>
<keyword evidence="13" id="KW-1015">Disulfide bond</keyword>
<dbReference type="InterPro" id="IPR018939">
    <property type="entry name" value="Autophagy-rel_prot_27"/>
</dbReference>
<organism evidence="18 19">
    <name type="scientific">Lachancea fermentati</name>
    <name type="common">Zygosaccharomyces fermentati</name>
    <dbReference type="NCBI Taxonomy" id="4955"/>
    <lineage>
        <taxon>Eukaryota</taxon>
        <taxon>Fungi</taxon>
        <taxon>Dikarya</taxon>
        <taxon>Ascomycota</taxon>
        <taxon>Saccharomycotina</taxon>
        <taxon>Saccharomycetes</taxon>
        <taxon>Saccharomycetales</taxon>
        <taxon>Saccharomycetaceae</taxon>
        <taxon>Lachancea</taxon>
    </lineage>
</organism>
<dbReference type="InterPro" id="IPR044865">
    <property type="entry name" value="MRH_dom"/>
</dbReference>